<sequence length="123" mass="13653">MKIQGNATFNSSKSQVNIASDQATIHASYSQSSQEDLMEKLWIALQKLHEALVNVPNPDKELVKLSATTEDLLEEMKNDEVSKSKLTRFREKIENIHPELQLGSTLLAAISTASDVIQTITNT</sequence>
<proteinExistence type="predicted"/>
<reference evidence="1 2" key="1">
    <citation type="submission" date="2020-12" db="EMBL/GenBank/DDBJ databases">
        <title>WGS of Thermoactinomyces spp.</title>
        <authorList>
            <person name="Cheng K."/>
        </authorList>
    </citation>
    <scope>NUCLEOTIDE SEQUENCE [LARGE SCALE GENOMIC DNA]</scope>
    <source>
        <strain evidence="2">CICC 10650\ACCC 41061</strain>
    </source>
</reference>
<gene>
    <name evidence="1" type="ORF">I8U22_02630</name>
</gene>
<evidence type="ECO:0000313" key="1">
    <source>
        <dbReference type="EMBL" id="MBH8587716.1"/>
    </source>
</evidence>
<keyword evidence="2" id="KW-1185">Reference proteome</keyword>
<accession>A0ABS0QEM9</accession>
<comment type="caution">
    <text evidence="1">The sequence shown here is derived from an EMBL/GenBank/DDBJ whole genome shotgun (WGS) entry which is preliminary data.</text>
</comment>
<evidence type="ECO:0000313" key="2">
    <source>
        <dbReference type="Proteomes" id="UP000641910"/>
    </source>
</evidence>
<organism evidence="1 2">
    <name type="scientific">Thermoactinomyces vulgaris</name>
    <dbReference type="NCBI Taxonomy" id="2026"/>
    <lineage>
        <taxon>Bacteria</taxon>
        <taxon>Bacillati</taxon>
        <taxon>Bacillota</taxon>
        <taxon>Bacilli</taxon>
        <taxon>Bacillales</taxon>
        <taxon>Thermoactinomycetaceae</taxon>
        <taxon>Thermoactinomyces</taxon>
    </lineage>
</organism>
<name>A0ABS0QEM9_THEVU</name>
<dbReference type="RefSeq" id="WP_037993692.1">
    <property type="nucleotide sequence ID" value="NZ_CP036487.1"/>
</dbReference>
<dbReference type="Proteomes" id="UP000641910">
    <property type="component" value="Unassembled WGS sequence"/>
</dbReference>
<dbReference type="EMBL" id="JAECVU010000001">
    <property type="protein sequence ID" value="MBH8587716.1"/>
    <property type="molecule type" value="Genomic_DNA"/>
</dbReference>
<protein>
    <submittedName>
        <fullName evidence="1">Uncharacterized protein</fullName>
    </submittedName>
</protein>